<evidence type="ECO:0000256" key="5">
    <source>
        <dbReference type="ARBA" id="ARBA00023127"/>
    </source>
</evidence>
<comment type="subcellular location">
    <subcellularLocation>
        <location evidence="1">Nucleus</location>
    </subcellularLocation>
</comment>
<dbReference type="Ensembl" id="ENSVURT00010018277.1">
    <property type="protein sequence ID" value="ENSVURP00010016078.1"/>
    <property type="gene ID" value="ENSVURG00010011492.1"/>
</dbReference>
<evidence type="ECO:0000256" key="8">
    <source>
        <dbReference type="RuleBase" id="RU000383"/>
    </source>
</evidence>
<dbReference type="InterPro" id="IPR039361">
    <property type="entry name" value="Cyclin"/>
</dbReference>
<keyword evidence="13" id="KW-1185">Reference proteome</keyword>
<dbReference type="GeneTree" id="ENSGT00940000156256"/>
<dbReference type="GO" id="GO:0051301">
    <property type="term" value="P:cell division"/>
    <property type="evidence" value="ECO:0007669"/>
    <property type="project" value="UniProtKB-KW"/>
</dbReference>
<gene>
    <name evidence="12" type="primary">CCNE1</name>
</gene>
<evidence type="ECO:0000313" key="13">
    <source>
        <dbReference type="Proteomes" id="UP000314987"/>
    </source>
</evidence>
<dbReference type="Pfam" id="PF00134">
    <property type="entry name" value="Cyclin_N"/>
    <property type="match status" value="1"/>
</dbReference>
<keyword evidence="3" id="KW-0597">Phosphoprotein</keyword>
<feature type="domain" description="Cyclin C-terminal" evidence="11">
    <location>
        <begin position="163"/>
        <end position="276"/>
    </location>
</feature>
<evidence type="ECO:0000256" key="6">
    <source>
        <dbReference type="ARBA" id="ARBA00023242"/>
    </source>
</evidence>
<feature type="compositionally biased region" description="Basic and acidic residues" evidence="9">
    <location>
        <begin position="307"/>
        <end position="316"/>
    </location>
</feature>
<dbReference type="SUPFAM" id="SSF47954">
    <property type="entry name" value="Cyclin-like"/>
    <property type="match status" value="2"/>
</dbReference>
<dbReference type="PROSITE" id="PS00292">
    <property type="entry name" value="CYCLINS"/>
    <property type="match status" value="1"/>
</dbReference>
<evidence type="ECO:0000256" key="1">
    <source>
        <dbReference type="ARBA" id="ARBA00004123"/>
    </source>
</evidence>
<evidence type="ECO:0000256" key="4">
    <source>
        <dbReference type="ARBA" id="ARBA00022618"/>
    </source>
</evidence>
<dbReference type="Proteomes" id="UP000314987">
    <property type="component" value="Unassembled WGS sequence"/>
</dbReference>
<protein>
    <submittedName>
        <fullName evidence="12">Cyclin E1</fullName>
    </submittedName>
</protein>
<dbReference type="InterPro" id="IPR006671">
    <property type="entry name" value="Cyclin_N"/>
</dbReference>
<dbReference type="InterPro" id="IPR048258">
    <property type="entry name" value="Cyclins_cyclin-box"/>
</dbReference>
<dbReference type="InterPro" id="IPR013763">
    <property type="entry name" value="Cyclin-like_dom"/>
</dbReference>
<reference evidence="12" key="2">
    <citation type="submission" date="2025-08" db="UniProtKB">
        <authorList>
            <consortium name="Ensembl"/>
        </authorList>
    </citation>
    <scope>IDENTIFICATION</scope>
</reference>
<organism evidence="12 13">
    <name type="scientific">Vombatus ursinus</name>
    <name type="common">Common wombat</name>
    <dbReference type="NCBI Taxonomy" id="29139"/>
    <lineage>
        <taxon>Eukaryota</taxon>
        <taxon>Metazoa</taxon>
        <taxon>Chordata</taxon>
        <taxon>Craniata</taxon>
        <taxon>Vertebrata</taxon>
        <taxon>Euteleostomi</taxon>
        <taxon>Mammalia</taxon>
        <taxon>Metatheria</taxon>
        <taxon>Diprotodontia</taxon>
        <taxon>Vombatidae</taxon>
        <taxon>Vombatus</taxon>
    </lineage>
</organism>
<dbReference type="GO" id="GO:0005634">
    <property type="term" value="C:nucleus"/>
    <property type="evidence" value="ECO:0007669"/>
    <property type="project" value="UniProtKB-SubCell"/>
</dbReference>
<keyword evidence="4" id="KW-0132">Cell division</keyword>
<dbReference type="InterPro" id="IPR004367">
    <property type="entry name" value="Cyclin_C-dom"/>
</dbReference>
<feature type="domain" description="Cyclin-like" evidence="10">
    <location>
        <begin position="105"/>
        <end position="190"/>
    </location>
</feature>
<feature type="region of interest" description="Disordered" evidence="9">
    <location>
        <begin position="295"/>
        <end position="316"/>
    </location>
</feature>
<dbReference type="InterPro" id="IPR036915">
    <property type="entry name" value="Cyclin-like_sf"/>
</dbReference>
<dbReference type="AlphaFoldDB" id="A0A4X2KWP4"/>
<evidence type="ECO:0000256" key="2">
    <source>
        <dbReference type="ARBA" id="ARBA00007143"/>
    </source>
</evidence>
<keyword evidence="5 8" id="KW-0195">Cyclin</keyword>
<reference evidence="13" key="1">
    <citation type="submission" date="2018-12" db="EMBL/GenBank/DDBJ databases">
        <authorList>
            <person name="Yazar S."/>
        </authorList>
    </citation>
    <scope>NUCLEOTIDE SEQUENCE [LARGE SCALE GENOMIC DNA]</scope>
</reference>
<evidence type="ECO:0000259" key="10">
    <source>
        <dbReference type="SMART" id="SM00385"/>
    </source>
</evidence>
<dbReference type="SMART" id="SM00385">
    <property type="entry name" value="CYCLIN"/>
    <property type="match status" value="1"/>
</dbReference>
<comment type="similarity">
    <text evidence="2">Belongs to the cyclin family. Cyclin E subfamily.</text>
</comment>
<keyword evidence="6" id="KW-0539">Nucleus</keyword>
<evidence type="ECO:0000256" key="7">
    <source>
        <dbReference type="ARBA" id="ARBA00023306"/>
    </source>
</evidence>
<evidence type="ECO:0000256" key="3">
    <source>
        <dbReference type="ARBA" id="ARBA00022553"/>
    </source>
</evidence>
<evidence type="ECO:0000259" key="11">
    <source>
        <dbReference type="SMART" id="SM01332"/>
    </source>
</evidence>
<dbReference type="SMART" id="SM01332">
    <property type="entry name" value="Cyclin_C"/>
    <property type="match status" value="1"/>
</dbReference>
<accession>A0A4X2KWP4</accession>
<proteinExistence type="inferred from homology"/>
<dbReference type="FunFam" id="1.10.472.10:FF:000024">
    <property type="entry name" value="G1/S-specific cyclin-E1"/>
    <property type="match status" value="1"/>
</dbReference>
<dbReference type="Gene3D" id="1.10.472.10">
    <property type="entry name" value="Cyclin-like"/>
    <property type="match status" value="2"/>
</dbReference>
<dbReference type="PANTHER" id="PTHR10177">
    <property type="entry name" value="CYCLINS"/>
    <property type="match status" value="1"/>
</dbReference>
<reference evidence="12" key="3">
    <citation type="submission" date="2025-09" db="UniProtKB">
        <authorList>
            <consortium name="Ensembl"/>
        </authorList>
    </citation>
    <scope>IDENTIFICATION</scope>
</reference>
<sequence length="316" mass="36728">MFQFIDFSSMYFILYVFLEQAFLRNPWSVILTPDKGGDEPSLPNSNMPTHNFSQHRATPLPLLGWANRDEVWKIMLSKEQVYLRDKNFMERHPSLQPRMRSILLDWMMEVSEVYKLHRETYYLAQDFFDRYMATQRNITKTLLQLIGITSLFIAAKLEEIYPPKLYQFAYVTDGACTEEEILTMELIIMKLLDVCILDMGCFDFTYGVLAASALYHFSSTEIMKKVSGFDWPEVEECVKWMIPFSMAVKEVGGARLKYFKGVPSEDMHNIQTHVNTINLLDRAYEKQAMLADERVSAPTGVLTPPQSDKKPSKEQE</sequence>
<evidence type="ECO:0000256" key="9">
    <source>
        <dbReference type="SAM" id="MobiDB-lite"/>
    </source>
</evidence>
<name>A0A4X2KWP4_VOMUR</name>
<keyword evidence="7" id="KW-0131">Cell cycle</keyword>
<evidence type="ECO:0000313" key="12">
    <source>
        <dbReference type="Ensembl" id="ENSVURP00010016078.1"/>
    </source>
</evidence>